<dbReference type="InterPro" id="IPR013783">
    <property type="entry name" value="Ig-like_fold"/>
</dbReference>
<dbReference type="PROSITE" id="PS50835">
    <property type="entry name" value="IG_LIKE"/>
    <property type="match status" value="1"/>
</dbReference>
<accession>A0AAV2IB72</accession>
<reference evidence="3 4" key="1">
    <citation type="submission" date="2024-04" db="EMBL/GenBank/DDBJ databases">
        <authorList>
            <consortium name="Genoscope - CEA"/>
            <person name="William W."/>
        </authorList>
    </citation>
    <scope>NUCLEOTIDE SEQUENCE [LARGE SCALE GENOMIC DNA]</scope>
</reference>
<dbReference type="SUPFAM" id="SSF48726">
    <property type="entry name" value="Immunoglobulin"/>
    <property type="match status" value="1"/>
</dbReference>
<dbReference type="InterPro" id="IPR007110">
    <property type="entry name" value="Ig-like_dom"/>
</dbReference>
<feature type="signal peptide" evidence="1">
    <location>
        <begin position="1"/>
        <end position="21"/>
    </location>
</feature>
<evidence type="ECO:0000313" key="3">
    <source>
        <dbReference type="EMBL" id="CAL1543284.1"/>
    </source>
</evidence>
<evidence type="ECO:0000256" key="1">
    <source>
        <dbReference type="SAM" id="SignalP"/>
    </source>
</evidence>
<keyword evidence="1" id="KW-0732">Signal</keyword>
<comment type="caution">
    <text evidence="3">The sequence shown here is derived from an EMBL/GenBank/DDBJ whole genome shotgun (WGS) entry which is preliminary data.</text>
</comment>
<dbReference type="EMBL" id="CAXITT010000538">
    <property type="protein sequence ID" value="CAL1543284.1"/>
    <property type="molecule type" value="Genomic_DNA"/>
</dbReference>
<name>A0AAV2IB72_LYMST</name>
<feature type="domain" description="Ig-like" evidence="2">
    <location>
        <begin position="23"/>
        <end position="109"/>
    </location>
</feature>
<protein>
    <recommendedName>
        <fullName evidence="2">Ig-like domain-containing protein</fullName>
    </recommendedName>
</protein>
<dbReference type="Gene3D" id="2.60.40.10">
    <property type="entry name" value="Immunoglobulins"/>
    <property type="match status" value="1"/>
</dbReference>
<feature type="chain" id="PRO_5043808140" description="Ig-like domain-containing protein" evidence="1">
    <location>
        <begin position="22"/>
        <end position="120"/>
    </location>
</feature>
<keyword evidence="4" id="KW-1185">Reference proteome</keyword>
<sequence>MEGPTTVTLLVLFFGFSLVAAQPLISSFTVNGQSSVSLNVGAHLEYKCSSTGPVVSWTLRGQTSGHLLMGDGLISSKTITVGHPASCADNESYQCIANSNGIQDVKTVHIQVVGCPLVVG</sequence>
<dbReference type="Proteomes" id="UP001497497">
    <property type="component" value="Unassembled WGS sequence"/>
</dbReference>
<evidence type="ECO:0000259" key="2">
    <source>
        <dbReference type="PROSITE" id="PS50835"/>
    </source>
</evidence>
<dbReference type="AlphaFoldDB" id="A0AAV2IB72"/>
<organism evidence="3 4">
    <name type="scientific">Lymnaea stagnalis</name>
    <name type="common">Great pond snail</name>
    <name type="synonym">Helix stagnalis</name>
    <dbReference type="NCBI Taxonomy" id="6523"/>
    <lineage>
        <taxon>Eukaryota</taxon>
        <taxon>Metazoa</taxon>
        <taxon>Spiralia</taxon>
        <taxon>Lophotrochozoa</taxon>
        <taxon>Mollusca</taxon>
        <taxon>Gastropoda</taxon>
        <taxon>Heterobranchia</taxon>
        <taxon>Euthyneura</taxon>
        <taxon>Panpulmonata</taxon>
        <taxon>Hygrophila</taxon>
        <taxon>Lymnaeoidea</taxon>
        <taxon>Lymnaeidae</taxon>
        <taxon>Lymnaea</taxon>
    </lineage>
</organism>
<gene>
    <name evidence="3" type="ORF">GSLYS_00016818001</name>
</gene>
<evidence type="ECO:0000313" key="4">
    <source>
        <dbReference type="Proteomes" id="UP001497497"/>
    </source>
</evidence>
<proteinExistence type="predicted"/>
<dbReference type="InterPro" id="IPR036179">
    <property type="entry name" value="Ig-like_dom_sf"/>
</dbReference>